<dbReference type="EMBL" id="WHUW01000042">
    <property type="protein sequence ID" value="KAF8432202.1"/>
    <property type="molecule type" value="Genomic_DNA"/>
</dbReference>
<keyword evidence="2" id="KW-1185">Reference proteome</keyword>
<evidence type="ECO:0000313" key="1">
    <source>
        <dbReference type="EMBL" id="KAF8432202.1"/>
    </source>
</evidence>
<accession>A0AAD4BJS6</accession>
<sequence length="190" mass="21730">MDAMRWLVKSMMRSSWPACPFVCFWADTIYNPKGPTPAVSVDQSPRRSFEEAVQKLEHLLQQPSITPAQLRKLLLFRDNNRCVFTDALCTSERPRPVTPGIRFDMINVAHVISQSLSAGIHHTTERVQEKFEWARTTGAMIERFGDFSSYDVLRDEILNSPTNAFLSSPAAHEAFNQLDMWLTPAKVLRF</sequence>
<dbReference type="Proteomes" id="UP001194468">
    <property type="component" value="Unassembled WGS sequence"/>
</dbReference>
<dbReference type="AlphaFoldDB" id="A0AAD4BJS6"/>
<reference evidence="1" key="1">
    <citation type="submission" date="2019-10" db="EMBL/GenBank/DDBJ databases">
        <authorList>
            <consortium name="DOE Joint Genome Institute"/>
            <person name="Kuo A."/>
            <person name="Miyauchi S."/>
            <person name="Kiss E."/>
            <person name="Drula E."/>
            <person name="Kohler A."/>
            <person name="Sanchez-Garcia M."/>
            <person name="Andreopoulos B."/>
            <person name="Barry K.W."/>
            <person name="Bonito G."/>
            <person name="Buee M."/>
            <person name="Carver A."/>
            <person name="Chen C."/>
            <person name="Cichocki N."/>
            <person name="Clum A."/>
            <person name="Culley D."/>
            <person name="Crous P.W."/>
            <person name="Fauchery L."/>
            <person name="Girlanda M."/>
            <person name="Hayes R."/>
            <person name="Keri Z."/>
            <person name="LaButti K."/>
            <person name="Lipzen A."/>
            <person name="Lombard V."/>
            <person name="Magnuson J."/>
            <person name="Maillard F."/>
            <person name="Morin E."/>
            <person name="Murat C."/>
            <person name="Nolan M."/>
            <person name="Ohm R."/>
            <person name="Pangilinan J."/>
            <person name="Pereira M."/>
            <person name="Perotto S."/>
            <person name="Peter M."/>
            <person name="Riley R."/>
            <person name="Sitrit Y."/>
            <person name="Stielow B."/>
            <person name="Szollosi G."/>
            <person name="Zifcakova L."/>
            <person name="Stursova M."/>
            <person name="Spatafora J.W."/>
            <person name="Tedersoo L."/>
            <person name="Vaario L.-M."/>
            <person name="Yamada A."/>
            <person name="Yan M."/>
            <person name="Wang P."/>
            <person name="Xu J."/>
            <person name="Bruns T."/>
            <person name="Baldrian P."/>
            <person name="Vilgalys R."/>
            <person name="Henrissat B."/>
            <person name="Grigoriev I.V."/>
            <person name="Hibbett D."/>
            <person name="Nagy L.G."/>
            <person name="Martin F.M."/>
        </authorList>
    </citation>
    <scope>NUCLEOTIDE SEQUENCE</scope>
    <source>
        <strain evidence="1">BED1</strain>
    </source>
</reference>
<evidence type="ECO:0000313" key="2">
    <source>
        <dbReference type="Proteomes" id="UP001194468"/>
    </source>
</evidence>
<gene>
    <name evidence="1" type="ORF">L210DRAFT_3558634</name>
</gene>
<name>A0AAD4BJS6_BOLED</name>
<protein>
    <recommendedName>
        <fullName evidence="3">HNH nuclease domain-containing protein</fullName>
    </recommendedName>
</protein>
<proteinExistence type="predicted"/>
<evidence type="ECO:0008006" key="3">
    <source>
        <dbReference type="Google" id="ProtNLM"/>
    </source>
</evidence>
<organism evidence="1 2">
    <name type="scientific">Boletus edulis BED1</name>
    <dbReference type="NCBI Taxonomy" id="1328754"/>
    <lineage>
        <taxon>Eukaryota</taxon>
        <taxon>Fungi</taxon>
        <taxon>Dikarya</taxon>
        <taxon>Basidiomycota</taxon>
        <taxon>Agaricomycotina</taxon>
        <taxon>Agaricomycetes</taxon>
        <taxon>Agaricomycetidae</taxon>
        <taxon>Boletales</taxon>
        <taxon>Boletineae</taxon>
        <taxon>Boletaceae</taxon>
        <taxon>Boletoideae</taxon>
        <taxon>Boletus</taxon>
    </lineage>
</organism>
<comment type="caution">
    <text evidence="1">The sequence shown here is derived from an EMBL/GenBank/DDBJ whole genome shotgun (WGS) entry which is preliminary data.</text>
</comment>
<reference evidence="1" key="2">
    <citation type="journal article" date="2020" name="Nat. Commun.">
        <title>Large-scale genome sequencing of mycorrhizal fungi provides insights into the early evolution of symbiotic traits.</title>
        <authorList>
            <person name="Miyauchi S."/>
            <person name="Kiss E."/>
            <person name="Kuo A."/>
            <person name="Drula E."/>
            <person name="Kohler A."/>
            <person name="Sanchez-Garcia M."/>
            <person name="Morin E."/>
            <person name="Andreopoulos B."/>
            <person name="Barry K.W."/>
            <person name="Bonito G."/>
            <person name="Buee M."/>
            <person name="Carver A."/>
            <person name="Chen C."/>
            <person name="Cichocki N."/>
            <person name="Clum A."/>
            <person name="Culley D."/>
            <person name="Crous P.W."/>
            <person name="Fauchery L."/>
            <person name="Girlanda M."/>
            <person name="Hayes R.D."/>
            <person name="Keri Z."/>
            <person name="LaButti K."/>
            <person name="Lipzen A."/>
            <person name="Lombard V."/>
            <person name="Magnuson J."/>
            <person name="Maillard F."/>
            <person name="Murat C."/>
            <person name="Nolan M."/>
            <person name="Ohm R.A."/>
            <person name="Pangilinan J."/>
            <person name="Pereira M.F."/>
            <person name="Perotto S."/>
            <person name="Peter M."/>
            <person name="Pfister S."/>
            <person name="Riley R."/>
            <person name="Sitrit Y."/>
            <person name="Stielow J.B."/>
            <person name="Szollosi G."/>
            <person name="Zifcakova L."/>
            <person name="Stursova M."/>
            <person name="Spatafora J.W."/>
            <person name="Tedersoo L."/>
            <person name="Vaario L.M."/>
            <person name="Yamada A."/>
            <person name="Yan M."/>
            <person name="Wang P."/>
            <person name="Xu J."/>
            <person name="Bruns T."/>
            <person name="Baldrian P."/>
            <person name="Vilgalys R."/>
            <person name="Dunand C."/>
            <person name="Henrissat B."/>
            <person name="Grigoriev I.V."/>
            <person name="Hibbett D."/>
            <person name="Nagy L.G."/>
            <person name="Martin F.M."/>
        </authorList>
    </citation>
    <scope>NUCLEOTIDE SEQUENCE</scope>
    <source>
        <strain evidence="1">BED1</strain>
    </source>
</reference>